<comment type="caution">
    <text evidence="2">The sequence shown here is derived from an EMBL/GenBank/DDBJ whole genome shotgun (WGS) entry which is preliminary data.</text>
</comment>
<feature type="region of interest" description="Disordered" evidence="1">
    <location>
        <begin position="182"/>
        <end position="217"/>
    </location>
</feature>
<reference evidence="2 3" key="1">
    <citation type="submission" date="2024-02" db="EMBL/GenBank/DDBJ databases">
        <title>A draft genome for the cacao thread blight pathogen Marasmius crinis-equi.</title>
        <authorList>
            <person name="Cohen S.P."/>
            <person name="Baruah I.K."/>
            <person name="Amoako-Attah I."/>
            <person name="Bukari Y."/>
            <person name="Meinhardt L.W."/>
            <person name="Bailey B.A."/>
        </authorList>
    </citation>
    <scope>NUCLEOTIDE SEQUENCE [LARGE SCALE GENOMIC DNA]</scope>
    <source>
        <strain evidence="2 3">GH-76</strain>
    </source>
</reference>
<dbReference type="Proteomes" id="UP001465976">
    <property type="component" value="Unassembled WGS sequence"/>
</dbReference>
<dbReference type="EMBL" id="JBAHYK010000239">
    <property type="protein sequence ID" value="KAL0576203.1"/>
    <property type="molecule type" value="Genomic_DNA"/>
</dbReference>
<organism evidence="2 3">
    <name type="scientific">Marasmius crinis-equi</name>
    <dbReference type="NCBI Taxonomy" id="585013"/>
    <lineage>
        <taxon>Eukaryota</taxon>
        <taxon>Fungi</taxon>
        <taxon>Dikarya</taxon>
        <taxon>Basidiomycota</taxon>
        <taxon>Agaricomycotina</taxon>
        <taxon>Agaricomycetes</taxon>
        <taxon>Agaricomycetidae</taxon>
        <taxon>Agaricales</taxon>
        <taxon>Marasmiineae</taxon>
        <taxon>Marasmiaceae</taxon>
        <taxon>Marasmius</taxon>
    </lineage>
</organism>
<gene>
    <name evidence="2" type="ORF">V5O48_005770</name>
</gene>
<keyword evidence="3" id="KW-1185">Reference proteome</keyword>
<feature type="compositionally biased region" description="Low complexity" evidence="1">
    <location>
        <begin position="182"/>
        <end position="197"/>
    </location>
</feature>
<sequence>MASFPLTQRLCVEFFYRRPSFVASFPPHVTDFLKTAKLKTADFHCFIKAGEHLFSRSFAVFGPLDLDRTWQSQRSLTAIIRTVNCEENLVLIAKSVCPDGIGGFPPKKSFFAALGVLSRKGSQLKAFEWIRNLMQPLVRFLNGSWESNLRRVLDQMYPRSRTSSTHNLLASNFIECEASKHALPPSESSSSTLASKSVSDKPAAVKTSKPATASVAPIKAIPDPEPISFKSFKRPLNGPEQPPTPSSSLDTLVDVSTETKTLSCLSLPKKPSPLSLSQSTKSSLAVTEVRPSLPVLRKSADSKAVENLIRRPLLEAIYQTPPTRDAVRKTCDDSISVRPAKRPRTSFNEKENRPIANASTRTPTKKSPRSLLERLTPLGEGDTNINASLLSRITPRKGSGLSTPIKSSPLCDWELLSPMQESSPDSINCAKIIVNANPRSLLERIAAPVLERVKIVGH</sequence>
<proteinExistence type="predicted"/>
<feature type="region of interest" description="Disordered" evidence="1">
    <location>
        <begin position="229"/>
        <end position="251"/>
    </location>
</feature>
<evidence type="ECO:0000256" key="1">
    <source>
        <dbReference type="SAM" id="MobiDB-lite"/>
    </source>
</evidence>
<accession>A0ABR3FLJ4</accession>
<name>A0ABR3FLJ4_9AGAR</name>
<evidence type="ECO:0000313" key="3">
    <source>
        <dbReference type="Proteomes" id="UP001465976"/>
    </source>
</evidence>
<feature type="region of interest" description="Disordered" evidence="1">
    <location>
        <begin position="338"/>
        <end position="371"/>
    </location>
</feature>
<protein>
    <submittedName>
        <fullName evidence="2">Uncharacterized protein</fullName>
    </submittedName>
</protein>
<evidence type="ECO:0000313" key="2">
    <source>
        <dbReference type="EMBL" id="KAL0576203.1"/>
    </source>
</evidence>